<dbReference type="EMBL" id="GBEZ01004228">
    <property type="protein sequence ID" value="JAC80973.1"/>
    <property type="molecule type" value="Transcribed_RNA"/>
</dbReference>
<proteinExistence type="predicted"/>
<dbReference type="AlphaFoldDB" id="A0A061S9P4"/>
<evidence type="ECO:0000313" key="1">
    <source>
        <dbReference type="EMBL" id="JAC80973.1"/>
    </source>
</evidence>
<accession>A0A061S9P4</accession>
<sequence>MCVLTNILSSTRLGLVDPCPNKRHYSEVADRVLQFCSFVHASAAAEGVVSGELRVDLHSYRCLAHPGWHLVFG</sequence>
<organism evidence="1">
    <name type="scientific">Tetraselmis sp. GSL018</name>
    <dbReference type="NCBI Taxonomy" id="582737"/>
    <lineage>
        <taxon>Eukaryota</taxon>
        <taxon>Viridiplantae</taxon>
        <taxon>Chlorophyta</taxon>
        <taxon>core chlorophytes</taxon>
        <taxon>Chlorodendrophyceae</taxon>
        <taxon>Chlorodendrales</taxon>
        <taxon>Chlorodendraceae</taxon>
        <taxon>Tetraselmis</taxon>
    </lineage>
</organism>
<name>A0A061S9P4_9CHLO</name>
<gene>
    <name evidence="1" type="ORF">TSPGSL018_8972</name>
</gene>
<reference evidence="1" key="1">
    <citation type="submission" date="2014-05" db="EMBL/GenBank/DDBJ databases">
        <title>The transcriptome of the halophilic microalga Tetraselmis sp. GSL018 isolated from the Great Salt Lake, Utah.</title>
        <authorList>
            <person name="Jinkerson R.E."/>
            <person name="D'Adamo S."/>
            <person name="Posewitz M.C."/>
        </authorList>
    </citation>
    <scope>NUCLEOTIDE SEQUENCE</scope>
    <source>
        <strain evidence="1">GSL018</strain>
    </source>
</reference>
<protein>
    <submittedName>
        <fullName evidence="1">Uncharacterized protein</fullName>
    </submittedName>
</protein>